<dbReference type="InterPro" id="IPR009057">
    <property type="entry name" value="Homeodomain-like_sf"/>
</dbReference>
<dbReference type="InterPro" id="IPR036271">
    <property type="entry name" value="Tet_transcr_reg_TetR-rel_C_sf"/>
</dbReference>
<comment type="caution">
    <text evidence="6">The sequence shown here is derived from an EMBL/GenBank/DDBJ whole genome shotgun (WGS) entry which is preliminary data.</text>
</comment>
<evidence type="ECO:0000313" key="7">
    <source>
        <dbReference type="Proteomes" id="UP001500443"/>
    </source>
</evidence>
<evidence type="ECO:0000259" key="5">
    <source>
        <dbReference type="PROSITE" id="PS50977"/>
    </source>
</evidence>
<accession>A0ABN2Y645</accession>
<dbReference type="EMBL" id="BAAAPF010000062">
    <property type="protein sequence ID" value="GAA2121898.1"/>
    <property type="molecule type" value="Genomic_DNA"/>
</dbReference>
<feature type="DNA-binding region" description="H-T-H motif" evidence="4">
    <location>
        <begin position="48"/>
        <end position="67"/>
    </location>
</feature>
<dbReference type="Pfam" id="PF16859">
    <property type="entry name" value="TetR_C_11"/>
    <property type="match status" value="1"/>
</dbReference>
<keyword evidence="1" id="KW-0805">Transcription regulation</keyword>
<dbReference type="Pfam" id="PF00440">
    <property type="entry name" value="TetR_N"/>
    <property type="match status" value="1"/>
</dbReference>
<reference evidence="6 7" key="1">
    <citation type="journal article" date="2019" name="Int. J. Syst. Evol. Microbiol.">
        <title>The Global Catalogue of Microorganisms (GCM) 10K type strain sequencing project: providing services to taxonomists for standard genome sequencing and annotation.</title>
        <authorList>
            <consortium name="The Broad Institute Genomics Platform"/>
            <consortium name="The Broad Institute Genome Sequencing Center for Infectious Disease"/>
            <person name="Wu L."/>
            <person name="Ma J."/>
        </authorList>
    </citation>
    <scope>NUCLEOTIDE SEQUENCE [LARGE SCALE GENOMIC DNA]</scope>
    <source>
        <strain evidence="6 7">JCM 15481</strain>
    </source>
</reference>
<evidence type="ECO:0000256" key="1">
    <source>
        <dbReference type="ARBA" id="ARBA00023015"/>
    </source>
</evidence>
<dbReference type="RefSeq" id="WP_344289993.1">
    <property type="nucleotide sequence ID" value="NZ_BAAAPF010000062.1"/>
</dbReference>
<dbReference type="PRINTS" id="PR00455">
    <property type="entry name" value="HTHTETR"/>
</dbReference>
<dbReference type="PROSITE" id="PS50977">
    <property type="entry name" value="HTH_TETR_2"/>
    <property type="match status" value="1"/>
</dbReference>
<gene>
    <name evidence="6" type="ORF">GCM10009802_25520</name>
</gene>
<evidence type="ECO:0000256" key="4">
    <source>
        <dbReference type="PROSITE-ProRule" id="PRU00335"/>
    </source>
</evidence>
<evidence type="ECO:0000256" key="2">
    <source>
        <dbReference type="ARBA" id="ARBA00023125"/>
    </source>
</evidence>
<dbReference type="PANTHER" id="PTHR30055:SF149">
    <property type="entry name" value="TETR-FAMILY TRANSCRIPTIONAL REGULATOR"/>
    <property type="match status" value="1"/>
</dbReference>
<feature type="domain" description="HTH tetR-type" evidence="5">
    <location>
        <begin position="25"/>
        <end position="85"/>
    </location>
</feature>
<keyword evidence="3" id="KW-0804">Transcription</keyword>
<dbReference type="Gene3D" id="1.10.10.60">
    <property type="entry name" value="Homeodomain-like"/>
    <property type="match status" value="1"/>
</dbReference>
<dbReference type="InterPro" id="IPR001647">
    <property type="entry name" value="HTH_TetR"/>
</dbReference>
<keyword evidence="2 4" id="KW-0238">DNA-binding</keyword>
<dbReference type="SUPFAM" id="SSF46689">
    <property type="entry name" value="Homeodomain-like"/>
    <property type="match status" value="1"/>
</dbReference>
<name>A0ABN2Y645_9ACTN</name>
<dbReference type="PANTHER" id="PTHR30055">
    <property type="entry name" value="HTH-TYPE TRANSCRIPTIONAL REGULATOR RUTR"/>
    <property type="match status" value="1"/>
</dbReference>
<dbReference type="SUPFAM" id="SSF48498">
    <property type="entry name" value="Tetracyclin repressor-like, C-terminal domain"/>
    <property type="match status" value="1"/>
</dbReference>
<keyword evidence="7" id="KW-1185">Reference proteome</keyword>
<evidence type="ECO:0000256" key="3">
    <source>
        <dbReference type="ARBA" id="ARBA00023163"/>
    </source>
</evidence>
<dbReference type="Gene3D" id="1.10.357.10">
    <property type="entry name" value="Tetracycline Repressor, domain 2"/>
    <property type="match status" value="1"/>
</dbReference>
<protein>
    <submittedName>
        <fullName evidence="6">TetR/AcrR family transcriptional regulator</fullName>
    </submittedName>
</protein>
<evidence type="ECO:0000313" key="6">
    <source>
        <dbReference type="EMBL" id="GAA2121898.1"/>
    </source>
</evidence>
<organism evidence="6 7">
    <name type="scientific">Streptomyces synnematoformans</name>
    <dbReference type="NCBI Taxonomy" id="415721"/>
    <lineage>
        <taxon>Bacteria</taxon>
        <taxon>Bacillati</taxon>
        <taxon>Actinomycetota</taxon>
        <taxon>Actinomycetes</taxon>
        <taxon>Kitasatosporales</taxon>
        <taxon>Streptomycetaceae</taxon>
        <taxon>Streptomyces</taxon>
    </lineage>
</organism>
<dbReference type="InterPro" id="IPR050109">
    <property type="entry name" value="HTH-type_TetR-like_transc_reg"/>
</dbReference>
<sequence>MPGRPVDRFPGQTSDVRIRRPRMTPERERELLEAVLGVLREAGYGALSMDLVATRARCSKATLYRQWHSKAEMVAAAMIANRPVDPEAVDTGSLRGDLLALVEALSATAEKDTALIAAIHHAALTDEDLAATLHTSLAEYEFTHLSVLLDRAVERGELQRLPGAAEFLPQLLFGAVVTRPLTEGSFADSTYLARFVDLVVLPALRHS</sequence>
<dbReference type="InterPro" id="IPR011075">
    <property type="entry name" value="TetR_C"/>
</dbReference>
<dbReference type="Proteomes" id="UP001500443">
    <property type="component" value="Unassembled WGS sequence"/>
</dbReference>
<proteinExistence type="predicted"/>